<comment type="caution">
    <text evidence="1">The sequence shown here is derived from an EMBL/GenBank/DDBJ whole genome shotgun (WGS) entry which is preliminary data.</text>
</comment>
<organism evidence="1">
    <name type="scientific">bioreactor metagenome</name>
    <dbReference type="NCBI Taxonomy" id="1076179"/>
    <lineage>
        <taxon>unclassified sequences</taxon>
        <taxon>metagenomes</taxon>
        <taxon>ecological metagenomes</taxon>
    </lineage>
</organism>
<dbReference type="AlphaFoldDB" id="A0A645BDQ8"/>
<name>A0A645BDQ8_9ZZZZ</name>
<protein>
    <submittedName>
        <fullName evidence="1">Uncharacterized protein</fullName>
    </submittedName>
</protein>
<evidence type="ECO:0000313" key="1">
    <source>
        <dbReference type="EMBL" id="MPM63236.1"/>
    </source>
</evidence>
<dbReference type="EMBL" id="VSSQ01019294">
    <property type="protein sequence ID" value="MPM63236.1"/>
    <property type="molecule type" value="Genomic_DNA"/>
</dbReference>
<gene>
    <name evidence="1" type="ORF">SDC9_110116</name>
</gene>
<sequence>MRGGKHVCAARRNIPERHGLLAARNPRGRFAQRPVPAHADHRVVPAAEMLGKRRGIALRLGHHHGYEIPRVHEDAHDLRHEPERLLPSRHGVDDEHHFFIEFRFRQRVHSIYLIDKRWNRSTTLQQDGS</sequence>
<proteinExistence type="predicted"/>
<reference evidence="1" key="1">
    <citation type="submission" date="2019-08" db="EMBL/GenBank/DDBJ databases">
        <authorList>
            <person name="Kucharzyk K."/>
            <person name="Murdoch R.W."/>
            <person name="Higgins S."/>
            <person name="Loffler F."/>
        </authorList>
    </citation>
    <scope>NUCLEOTIDE SEQUENCE</scope>
</reference>
<accession>A0A645BDQ8</accession>